<dbReference type="Proteomes" id="UP000396862">
    <property type="component" value="Unassembled WGS sequence"/>
</dbReference>
<dbReference type="EMBL" id="BLAU01000001">
    <property type="protein sequence ID" value="GET20749.1"/>
    <property type="molecule type" value="Genomic_DNA"/>
</dbReference>
<keyword evidence="1" id="KW-0812">Transmembrane</keyword>
<reference evidence="3 4" key="1">
    <citation type="submission" date="2018-03" db="EMBL/GenBank/DDBJ databases">
        <title>Genomic Encyclopedia of Archaeal and Bacterial Type Strains, Phase II (KMG-II): from individual species to whole genera.</title>
        <authorList>
            <person name="Goeker M."/>
        </authorList>
    </citation>
    <scope>NUCLEOTIDE SEQUENCE [LARGE SCALE GENOMIC DNA]</scope>
    <source>
        <strain evidence="3 4">DSM 27267</strain>
    </source>
</reference>
<dbReference type="NCBIfam" id="TIGR03511">
    <property type="entry name" value="GldH_lipo"/>
    <property type="match status" value="1"/>
</dbReference>
<dbReference type="Pfam" id="PF14109">
    <property type="entry name" value="GldH_lipo"/>
    <property type="match status" value="1"/>
</dbReference>
<keyword evidence="5" id="KW-1185">Reference proteome</keyword>
<dbReference type="Proteomes" id="UP000240621">
    <property type="component" value="Unassembled WGS sequence"/>
</dbReference>
<evidence type="ECO:0000313" key="2">
    <source>
        <dbReference type="EMBL" id="GET20749.1"/>
    </source>
</evidence>
<evidence type="ECO:0000313" key="4">
    <source>
        <dbReference type="Proteomes" id="UP000240621"/>
    </source>
</evidence>
<reference evidence="2 5" key="2">
    <citation type="submission" date="2019-10" db="EMBL/GenBank/DDBJ databases">
        <title>Prolixibacter strains distinguished by the presence of nitrate reductase genes were adept at nitrate-dependent anaerobic corrosion of metallic iron and carbon steel.</title>
        <authorList>
            <person name="Iino T."/>
            <person name="Shono N."/>
            <person name="Ito K."/>
            <person name="Nakamura R."/>
            <person name="Sueoka K."/>
            <person name="Harayama S."/>
            <person name="Ohkuma M."/>
        </authorList>
    </citation>
    <scope>NUCLEOTIDE SEQUENCE [LARGE SCALE GENOMIC DNA]</scope>
    <source>
        <strain evidence="2 5">MIC1-1</strain>
    </source>
</reference>
<dbReference type="PROSITE" id="PS51257">
    <property type="entry name" value="PROKAR_LIPOPROTEIN"/>
    <property type="match status" value="1"/>
</dbReference>
<dbReference type="InterPro" id="IPR020018">
    <property type="entry name" value="Motility-assoc_lipoprot_GldH"/>
</dbReference>
<keyword evidence="3" id="KW-0449">Lipoprotein</keyword>
<proteinExistence type="predicted"/>
<protein>
    <submittedName>
        <fullName evidence="2">Gliding motility lipoprotein GldH</fullName>
    </submittedName>
    <submittedName>
        <fullName evidence="3">Gliding motility-associated lipoprotein GldH</fullName>
    </submittedName>
</protein>
<keyword evidence="1" id="KW-1133">Transmembrane helix</keyword>
<organism evidence="3 4">
    <name type="scientific">Prolixibacter denitrificans</name>
    <dbReference type="NCBI Taxonomy" id="1541063"/>
    <lineage>
        <taxon>Bacteria</taxon>
        <taxon>Pseudomonadati</taxon>
        <taxon>Bacteroidota</taxon>
        <taxon>Bacteroidia</taxon>
        <taxon>Marinilabiliales</taxon>
        <taxon>Prolixibacteraceae</taxon>
        <taxon>Prolixibacter</taxon>
    </lineage>
</organism>
<accession>A0A2P8CI26</accession>
<gene>
    <name evidence="3" type="ORF">CLV93_102371</name>
    <name evidence="2" type="ORF">JCM18694_09950</name>
</gene>
<evidence type="ECO:0000313" key="5">
    <source>
        <dbReference type="Proteomes" id="UP000396862"/>
    </source>
</evidence>
<evidence type="ECO:0000256" key="1">
    <source>
        <dbReference type="SAM" id="Phobius"/>
    </source>
</evidence>
<dbReference type="EMBL" id="PYGC01000002">
    <property type="protein sequence ID" value="PSK84582.1"/>
    <property type="molecule type" value="Genomic_DNA"/>
</dbReference>
<dbReference type="RefSeq" id="WP_106541169.1">
    <property type="nucleotide sequence ID" value="NZ_BLAU01000001.1"/>
</dbReference>
<dbReference type="OrthoDB" id="982482at2"/>
<name>A0A2P8CI26_9BACT</name>
<evidence type="ECO:0000313" key="3">
    <source>
        <dbReference type="EMBL" id="PSK84582.1"/>
    </source>
</evidence>
<comment type="caution">
    <text evidence="3">The sequence shown here is derived from an EMBL/GenBank/DDBJ whole genome shotgun (WGS) entry which is preliminary data.</text>
</comment>
<dbReference type="AlphaFoldDB" id="A0A2P8CI26"/>
<sequence>MGNRENRGNAKWIAGLMLLVWAGILYSCSGGAVYDEYHQLKGSKWNKDSVLDFTVNIPDSTTLYNIYFNVRNEGSYPYQNLWLFIKVTPPDGGKLMQDTVELMLANDAGKWYGSGIGDMYDKKYPYKHDVYFPNPGDYTFSVQQGMRSKDGILKGIHDFGFRVEKAN</sequence>
<keyword evidence="1" id="KW-0472">Membrane</keyword>
<feature type="transmembrane region" description="Helical" evidence="1">
    <location>
        <begin position="12"/>
        <end position="34"/>
    </location>
</feature>